<dbReference type="Proteomes" id="UP001163324">
    <property type="component" value="Chromosome 1"/>
</dbReference>
<comment type="caution">
    <text evidence="1">The sequence shown here is derived from an EMBL/GenBank/DDBJ whole genome shotgun (WGS) entry which is preliminary data.</text>
</comment>
<evidence type="ECO:0000313" key="1">
    <source>
        <dbReference type="EMBL" id="KAI9904053.1"/>
    </source>
</evidence>
<reference evidence="1" key="1">
    <citation type="submission" date="2022-10" db="EMBL/GenBank/DDBJ databases">
        <title>Complete Genome of Trichothecium roseum strain YXFP-22015, a Plant Pathogen Isolated from Citrus.</title>
        <authorList>
            <person name="Wang Y."/>
            <person name="Zhu L."/>
        </authorList>
    </citation>
    <scope>NUCLEOTIDE SEQUENCE</scope>
    <source>
        <strain evidence="1">YXFP-22015</strain>
    </source>
</reference>
<gene>
    <name evidence="1" type="ORF">N3K66_000582</name>
</gene>
<sequence>MRPTLEACLAMALSFFPTSIAPQYVLTGQQVYQAPAASSGVMNPMEYSGLRSGHSIKNGTKLRILPVGDSITVGFKSDWDGGDGNGYLERLRENLSGNEVVFAGLEHHPESTMTDNYFAAWSGKTNKFIMENVPPSLAQNPNVVLIHAGTNDMSPYPYISLEGDDPAAAAARLGRLIDVVVDALPDALVLVAMIINSCAKVQESNTLIYQQLVPGVVDDRLNDGKKVIAADFTEIPMGELRDCVHPTNDGYKLLGDYWYDFLTQAPEDWIEDAQGPDPVRDDPNGVDGRATLSFEVFALILLVHLGAWTLSGEISG</sequence>
<evidence type="ECO:0000313" key="2">
    <source>
        <dbReference type="Proteomes" id="UP001163324"/>
    </source>
</evidence>
<name>A0ACC0VE72_9HYPO</name>
<proteinExistence type="predicted"/>
<keyword evidence="2" id="KW-1185">Reference proteome</keyword>
<dbReference type="EMBL" id="CM047940">
    <property type="protein sequence ID" value="KAI9904053.1"/>
    <property type="molecule type" value="Genomic_DNA"/>
</dbReference>
<protein>
    <submittedName>
        <fullName evidence="1">Uncharacterized protein</fullName>
    </submittedName>
</protein>
<organism evidence="1 2">
    <name type="scientific">Trichothecium roseum</name>
    <dbReference type="NCBI Taxonomy" id="47278"/>
    <lineage>
        <taxon>Eukaryota</taxon>
        <taxon>Fungi</taxon>
        <taxon>Dikarya</taxon>
        <taxon>Ascomycota</taxon>
        <taxon>Pezizomycotina</taxon>
        <taxon>Sordariomycetes</taxon>
        <taxon>Hypocreomycetidae</taxon>
        <taxon>Hypocreales</taxon>
        <taxon>Hypocreales incertae sedis</taxon>
        <taxon>Trichothecium</taxon>
    </lineage>
</organism>
<accession>A0ACC0VE72</accession>